<sequence>MVEGENLEACSEVVEGEDKRKGGFFFDCFWTPVYWFKMLANETHWSFVFGVLVVYGISQGLGGAFNRVGTDYYMKDVQKVQPSESQIYQGIISIPWLVKPLWGLLTDLLPILGYRRRPYFILAGERDVYDAETLREGKDLNEANALCMSLKSNSMWCLLNPELLIVQNRNLLDFTRLLGVVSMLLLSFHENLHIAFALMSLTAGSAGAAIADVTIDACVAQNSNTRPYLATHMQSLCALSSSIGALMGFSLSGIFVHLIGPKGVFGLLSIPAGLVFFSWEFCLMSPSCLTSLIDR</sequence>
<dbReference type="InterPro" id="IPR036259">
    <property type="entry name" value="MFS_trans_sf"/>
</dbReference>
<reference evidence="8" key="2">
    <citation type="journal article" date="2023" name="Int. J. Mol. Sci.">
        <title>De Novo Assembly and Annotation of 11 Diverse Shrub Willow (Salix) Genomes Reveals Novel Gene Organization in Sex-Linked Regions.</title>
        <authorList>
            <person name="Hyden B."/>
            <person name="Feng K."/>
            <person name="Yates T.B."/>
            <person name="Jawdy S."/>
            <person name="Cereghino C."/>
            <person name="Smart L.B."/>
            <person name="Muchero W."/>
        </authorList>
    </citation>
    <scope>NUCLEOTIDE SEQUENCE</scope>
    <source>
        <tissue evidence="8">Shoot tip</tissue>
    </source>
</reference>
<feature type="transmembrane region" description="Helical" evidence="7">
    <location>
        <begin position="236"/>
        <end position="259"/>
    </location>
</feature>
<dbReference type="Pfam" id="PF03092">
    <property type="entry name" value="BT1"/>
    <property type="match status" value="2"/>
</dbReference>
<dbReference type="SUPFAM" id="SSF103473">
    <property type="entry name" value="MFS general substrate transporter"/>
    <property type="match status" value="1"/>
</dbReference>
<dbReference type="Proteomes" id="UP001141253">
    <property type="component" value="Chromosome 18"/>
</dbReference>
<accession>A0ABQ9AP77</accession>
<dbReference type="InterPro" id="IPR039309">
    <property type="entry name" value="BT1"/>
</dbReference>
<keyword evidence="5 7" id="KW-1133">Transmembrane helix</keyword>
<evidence type="ECO:0000256" key="4">
    <source>
        <dbReference type="ARBA" id="ARBA00022692"/>
    </source>
</evidence>
<proteinExistence type="inferred from homology"/>
<keyword evidence="4 7" id="KW-0812">Transmembrane</keyword>
<feature type="transmembrane region" description="Helical" evidence="7">
    <location>
        <begin position="45"/>
        <end position="65"/>
    </location>
</feature>
<comment type="caution">
    <text evidence="8">The sequence shown here is derived from an EMBL/GenBank/DDBJ whole genome shotgun (WGS) entry which is preliminary data.</text>
</comment>
<organism evidence="8 9">
    <name type="scientific">Salix suchowensis</name>
    <dbReference type="NCBI Taxonomy" id="1278906"/>
    <lineage>
        <taxon>Eukaryota</taxon>
        <taxon>Viridiplantae</taxon>
        <taxon>Streptophyta</taxon>
        <taxon>Embryophyta</taxon>
        <taxon>Tracheophyta</taxon>
        <taxon>Spermatophyta</taxon>
        <taxon>Magnoliopsida</taxon>
        <taxon>eudicotyledons</taxon>
        <taxon>Gunneridae</taxon>
        <taxon>Pentapetalae</taxon>
        <taxon>rosids</taxon>
        <taxon>fabids</taxon>
        <taxon>Malpighiales</taxon>
        <taxon>Salicaceae</taxon>
        <taxon>Saliceae</taxon>
        <taxon>Salix</taxon>
    </lineage>
</organism>
<evidence type="ECO:0000256" key="7">
    <source>
        <dbReference type="SAM" id="Phobius"/>
    </source>
</evidence>
<evidence type="ECO:0000256" key="1">
    <source>
        <dbReference type="ARBA" id="ARBA00004141"/>
    </source>
</evidence>
<dbReference type="PANTHER" id="PTHR31585:SF6">
    <property type="entry name" value="FOLATE-BIOPTERIN TRANSPORTER 2-RELATED"/>
    <property type="match status" value="1"/>
</dbReference>
<evidence type="ECO:0000256" key="2">
    <source>
        <dbReference type="ARBA" id="ARBA00007015"/>
    </source>
</evidence>
<reference evidence="8" key="1">
    <citation type="submission" date="2022-10" db="EMBL/GenBank/DDBJ databases">
        <authorList>
            <person name="Hyden B.L."/>
            <person name="Feng K."/>
            <person name="Yates T."/>
            <person name="Jawdy S."/>
            <person name="Smart L.B."/>
            <person name="Muchero W."/>
        </authorList>
    </citation>
    <scope>NUCLEOTIDE SEQUENCE</scope>
    <source>
        <tissue evidence="8">Shoot tip</tissue>
    </source>
</reference>
<evidence type="ECO:0000256" key="5">
    <source>
        <dbReference type="ARBA" id="ARBA00022989"/>
    </source>
</evidence>
<comment type="subcellular location">
    <subcellularLocation>
        <location evidence="1">Membrane</location>
        <topology evidence="1">Multi-pass membrane protein</topology>
    </subcellularLocation>
</comment>
<keyword evidence="3" id="KW-0813">Transport</keyword>
<keyword evidence="6 7" id="KW-0472">Membrane</keyword>
<dbReference type="PANTHER" id="PTHR31585">
    <property type="entry name" value="FOLATE-BIOPTERIN TRANSPORTER 1, CHLOROPLASTIC"/>
    <property type="match status" value="1"/>
</dbReference>
<evidence type="ECO:0000256" key="6">
    <source>
        <dbReference type="ARBA" id="ARBA00023136"/>
    </source>
</evidence>
<evidence type="ECO:0000313" key="9">
    <source>
        <dbReference type="Proteomes" id="UP001141253"/>
    </source>
</evidence>
<gene>
    <name evidence="8" type="ORF">OIU77_005380</name>
</gene>
<protein>
    <submittedName>
        <fullName evidence="8">Uncharacterized protein</fullName>
    </submittedName>
</protein>
<keyword evidence="9" id="KW-1185">Reference proteome</keyword>
<dbReference type="EMBL" id="JAPFFI010000017">
    <property type="protein sequence ID" value="KAJ6354767.1"/>
    <property type="molecule type" value="Genomic_DNA"/>
</dbReference>
<dbReference type="Gene3D" id="1.20.1250.20">
    <property type="entry name" value="MFS general substrate transporter like domains"/>
    <property type="match status" value="1"/>
</dbReference>
<comment type="similarity">
    <text evidence="2">Belongs to the major facilitator superfamily. Folate-biopterin transporter (TC 2.A.71) family.</text>
</comment>
<feature type="transmembrane region" description="Helical" evidence="7">
    <location>
        <begin position="265"/>
        <end position="289"/>
    </location>
</feature>
<evidence type="ECO:0000313" key="8">
    <source>
        <dbReference type="EMBL" id="KAJ6354767.1"/>
    </source>
</evidence>
<evidence type="ECO:0000256" key="3">
    <source>
        <dbReference type="ARBA" id="ARBA00022448"/>
    </source>
</evidence>
<name>A0ABQ9AP77_9ROSI</name>